<proteinExistence type="predicted"/>
<keyword evidence="1" id="KW-0812">Transmembrane</keyword>
<reference evidence="2" key="1">
    <citation type="journal article" date="2020" name="mSystems">
        <title>Genome- and Community-Level Interaction Insights into Carbon Utilization and Element Cycling Functions of Hydrothermarchaeota in Hydrothermal Sediment.</title>
        <authorList>
            <person name="Zhou Z."/>
            <person name="Liu Y."/>
            <person name="Xu W."/>
            <person name="Pan J."/>
            <person name="Luo Z.H."/>
            <person name="Li M."/>
        </authorList>
    </citation>
    <scope>NUCLEOTIDE SEQUENCE [LARGE SCALE GENOMIC DNA]</scope>
    <source>
        <strain evidence="2">HyVt-527</strain>
    </source>
</reference>
<dbReference type="InterPro" id="IPR021329">
    <property type="entry name" value="DUF2938"/>
</dbReference>
<gene>
    <name evidence="2" type="ORF">ENJ89_02240</name>
</gene>
<sequence length="148" mass="16114">MIRSDIKSIALGGLGATFVMTLLMLIAPVMGMPKMWIGNMLAHFLRVPVYVGWIVHFIIGTLIAGNYVFLFSVRFHFAPVLKGLVFSLIPFLMAQTLIFPMMGAGFFSARTPAPFLFALGSLIGHLVYGAVLGYLIAELRTTGSATNE</sequence>
<dbReference type="AlphaFoldDB" id="A0A7V5UE61"/>
<dbReference type="Proteomes" id="UP000886124">
    <property type="component" value="Unassembled WGS sequence"/>
</dbReference>
<feature type="transmembrane region" description="Helical" evidence="1">
    <location>
        <begin position="115"/>
        <end position="137"/>
    </location>
</feature>
<dbReference type="EMBL" id="DROD01000163">
    <property type="protein sequence ID" value="HHJ51990.1"/>
    <property type="molecule type" value="Genomic_DNA"/>
</dbReference>
<organism evidence="2">
    <name type="scientific">Caldithrix abyssi</name>
    <dbReference type="NCBI Taxonomy" id="187145"/>
    <lineage>
        <taxon>Bacteria</taxon>
        <taxon>Pseudomonadati</taxon>
        <taxon>Calditrichota</taxon>
        <taxon>Calditrichia</taxon>
        <taxon>Calditrichales</taxon>
        <taxon>Calditrichaceae</taxon>
        <taxon>Caldithrix</taxon>
    </lineage>
</organism>
<accession>A0A7V5UE61</accession>
<evidence type="ECO:0000256" key="1">
    <source>
        <dbReference type="SAM" id="Phobius"/>
    </source>
</evidence>
<protein>
    <submittedName>
        <fullName evidence="2">DUF2938 family protein</fullName>
    </submittedName>
</protein>
<name>A0A7V5UE61_CALAY</name>
<feature type="transmembrane region" description="Helical" evidence="1">
    <location>
        <begin position="9"/>
        <end position="30"/>
    </location>
</feature>
<keyword evidence="1" id="KW-1133">Transmembrane helix</keyword>
<dbReference type="Pfam" id="PF11158">
    <property type="entry name" value="DUF2938"/>
    <property type="match status" value="1"/>
</dbReference>
<feature type="transmembrane region" description="Helical" evidence="1">
    <location>
        <begin position="50"/>
        <end position="71"/>
    </location>
</feature>
<comment type="caution">
    <text evidence="2">The sequence shown here is derived from an EMBL/GenBank/DDBJ whole genome shotgun (WGS) entry which is preliminary data.</text>
</comment>
<feature type="transmembrane region" description="Helical" evidence="1">
    <location>
        <begin position="83"/>
        <end position="109"/>
    </location>
</feature>
<evidence type="ECO:0000313" key="2">
    <source>
        <dbReference type="EMBL" id="HHJ51990.1"/>
    </source>
</evidence>
<keyword evidence="1" id="KW-0472">Membrane</keyword>